<dbReference type="InterPro" id="IPR050261">
    <property type="entry name" value="FrsA_esterase"/>
</dbReference>
<dbReference type="Gene3D" id="3.40.50.1820">
    <property type="entry name" value="alpha/beta hydrolase"/>
    <property type="match status" value="1"/>
</dbReference>
<keyword evidence="1 2" id="KW-0378">Hydrolase</keyword>
<gene>
    <name evidence="2" type="ORF">CLPUN_17510</name>
</gene>
<protein>
    <submittedName>
        <fullName evidence="2">2,6-dihydropseudooxynicotine hydrolase</fullName>
        <ecNumber evidence="2">3.7.1.19</ecNumber>
    </submittedName>
</protein>
<reference evidence="2 3" key="1">
    <citation type="submission" date="2016-05" db="EMBL/GenBank/DDBJ databases">
        <title>Microbial solvent formation.</title>
        <authorList>
            <person name="Poehlein A."/>
            <person name="Montoya Solano J.D."/>
            <person name="Flitsch S."/>
            <person name="Krabben P."/>
            <person name="Duerre P."/>
            <person name="Daniel R."/>
        </authorList>
    </citation>
    <scope>NUCLEOTIDE SEQUENCE [LARGE SCALE GENOMIC DNA]</scope>
    <source>
        <strain evidence="2 3">DSM 2619</strain>
    </source>
</reference>
<organism evidence="2 3">
    <name type="scientific">Clostridium puniceum</name>
    <dbReference type="NCBI Taxonomy" id="29367"/>
    <lineage>
        <taxon>Bacteria</taxon>
        <taxon>Bacillati</taxon>
        <taxon>Bacillota</taxon>
        <taxon>Clostridia</taxon>
        <taxon>Eubacteriales</taxon>
        <taxon>Clostridiaceae</taxon>
        <taxon>Clostridium</taxon>
    </lineage>
</organism>
<dbReference type="SUPFAM" id="SSF53474">
    <property type="entry name" value="alpha/beta-Hydrolases"/>
    <property type="match status" value="1"/>
</dbReference>
<dbReference type="Gene3D" id="1.20.1440.110">
    <property type="entry name" value="acylaminoacyl peptidase"/>
    <property type="match status" value="1"/>
</dbReference>
<dbReference type="Proteomes" id="UP000190890">
    <property type="component" value="Unassembled WGS sequence"/>
</dbReference>
<evidence type="ECO:0000313" key="3">
    <source>
        <dbReference type="Proteomes" id="UP000190890"/>
    </source>
</evidence>
<name>A0A1S8TN19_9CLOT</name>
<dbReference type="EMBL" id="LZZM01000113">
    <property type="protein sequence ID" value="OOM79024.1"/>
    <property type="molecule type" value="Genomic_DNA"/>
</dbReference>
<dbReference type="OrthoDB" id="9812921at2"/>
<dbReference type="AlphaFoldDB" id="A0A1S8TN19"/>
<evidence type="ECO:0000256" key="1">
    <source>
        <dbReference type="ARBA" id="ARBA00022801"/>
    </source>
</evidence>
<evidence type="ECO:0000313" key="2">
    <source>
        <dbReference type="EMBL" id="OOM79024.1"/>
    </source>
</evidence>
<dbReference type="PANTHER" id="PTHR22946:SF12">
    <property type="entry name" value="CONIDIAL PIGMENT BIOSYNTHESIS PROTEIN AYG1 (AFU_ORTHOLOGUE AFUA_2G17550)"/>
    <property type="match status" value="1"/>
</dbReference>
<dbReference type="InterPro" id="IPR029058">
    <property type="entry name" value="AB_hydrolase_fold"/>
</dbReference>
<dbReference type="Pfam" id="PF06500">
    <property type="entry name" value="FrsA-like"/>
    <property type="match status" value="1"/>
</dbReference>
<keyword evidence="3" id="KW-1185">Reference proteome</keyword>
<accession>A0A1S8TN19</accession>
<dbReference type="RefSeq" id="WP_077846921.1">
    <property type="nucleotide sequence ID" value="NZ_LZZM01000113.1"/>
</dbReference>
<sequence length="373" mass="42663">MVESINEACNVENKNQLNGFRWIIPRIINNGASYADVMRIFENAYDHESWYREWTNIAKFYEKNAEIENSKNNIETAGEYWLLASNYYRTAQFIIFKDTPLKHELYEKSAECYKKACSILYPYFEVVQITVGEQSFTGYLTMPSNSKKMAAVIVLHGTDSTKEETHNICLAFWKRGIATLTFDGPGQAETRLNGITLDKDYYAKVCSAAVDLLQEHPLIEENSIGVWGQCLGGYLGMVATAYEPRIKACASLSGFYYLDTWLGDNIPTSFKKLFMYAFDVKTFEELKDKAKNFNLEGIISKVNCPMLIVHSTGDFLVPASEANQIYDEATCPKELKIYNGSVHCCSDIIPQVRPFMIDWMKLKLLSERKERND</sequence>
<dbReference type="PANTHER" id="PTHR22946">
    <property type="entry name" value="DIENELACTONE HYDROLASE DOMAIN-CONTAINING PROTEIN-RELATED"/>
    <property type="match status" value="1"/>
</dbReference>
<dbReference type="InterPro" id="IPR010520">
    <property type="entry name" value="FrsA-like"/>
</dbReference>
<comment type="caution">
    <text evidence="2">The sequence shown here is derived from an EMBL/GenBank/DDBJ whole genome shotgun (WGS) entry which is preliminary data.</text>
</comment>
<dbReference type="STRING" id="29367.CLPUN_17510"/>
<dbReference type="EC" id="3.7.1.19" evidence="2"/>
<dbReference type="GO" id="GO:0016787">
    <property type="term" value="F:hydrolase activity"/>
    <property type="evidence" value="ECO:0007669"/>
    <property type="project" value="UniProtKB-KW"/>
</dbReference>
<proteinExistence type="predicted"/>